<feature type="compositionally biased region" description="Polar residues" evidence="1">
    <location>
        <begin position="36"/>
        <end position="53"/>
    </location>
</feature>
<reference evidence="3 4" key="1">
    <citation type="submission" date="2019-10" db="EMBL/GenBank/DDBJ databases">
        <title>Rudanella paleaurantiibacter sp. nov., isolated from sludge.</title>
        <authorList>
            <person name="Xu S.Q."/>
        </authorList>
    </citation>
    <scope>NUCLEOTIDE SEQUENCE [LARGE SCALE GENOMIC DNA]</scope>
    <source>
        <strain evidence="3 4">HX-22-17</strain>
    </source>
</reference>
<feature type="region of interest" description="Disordered" evidence="1">
    <location>
        <begin position="36"/>
        <end position="61"/>
    </location>
</feature>
<feature type="compositionally biased region" description="Basic and acidic residues" evidence="1">
    <location>
        <begin position="184"/>
        <end position="198"/>
    </location>
</feature>
<keyword evidence="4" id="KW-1185">Reference proteome</keyword>
<dbReference type="PANTHER" id="PTHR38463:SF1">
    <property type="entry name" value="STRESS RESPONSE PROTEIN YSNF"/>
    <property type="match status" value="1"/>
</dbReference>
<dbReference type="PANTHER" id="PTHR38463">
    <property type="entry name" value="STRESS RESPONSE PROTEIN YSNF"/>
    <property type="match status" value="1"/>
</dbReference>
<protein>
    <submittedName>
        <fullName evidence="3">DUF2382 domain-containing protein</fullName>
    </submittedName>
</protein>
<proteinExistence type="predicted"/>
<dbReference type="EMBL" id="WELI01000001">
    <property type="protein sequence ID" value="KAB7732498.1"/>
    <property type="molecule type" value="Genomic_DNA"/>
</dbReference>
<feature type="region of interest" description="Disordered" evidence="1">
    <location>
        <begin position="323"/>
        <end position="351"/>
    </location>
</feature>
<dbReference type="InterPro" id="IPR019060">
    <property type="entry name" value="DUF2382"/>
</dbReference>
<evidence type="ECO:0000313" key="3">
    <source>
        <dbReference type="EMBL" id="KAB7732498.1"/>
    </source>
</evidence>
<organism evidence="3 4">
    <name type="scientific">Rudanella paleaurantiibacter</name>
    <dbReference type="NCBI Taxonomy" id="2614655"/>
    <lineage>
        <taxon>Bacteria</taxon>
        <taxon>Pseudomonadati</taxon>
        <taxon>Bacteroidota</taxon>
        <taxon>Cytophagia</taxon>
        <taxon>Cytophagales</taxon>
        <taxon>Cytophagaceae</taxon>
        <taxon>Rudanella</taxon>
    </lineage>
</organism>
<evidence type="ECO:0000256" key="1">
    <source>
        <dbReference type="SAM" id="MobiDB-lite"/>
    </source>
</evidence>
<evidence type="ECO:0000313" key="4">
    <source>
        <dbReference type="Proteomes" id="UP000488299"/>
    </source>
</evidence>
<gene>
    <name evidence="3" type="ORF">F5984_00620</name>
</gene>
<comment type="caution">
    <text evidence="3">The sequence shown here is derived from an EMBL/GenBank/DDBJ whole genome shotgun (WGS) entry which is preliminary data.</text>
</comment>
<dbReference type="RefSeq" id="WP_152121851.1">
    <property type="nucleotide sequence ID" value="NZ_WELI01000001.1"/>
</dbReference>
<dbReference type="InterPro" id="IPR052967">
    <property type="entry name" value="Stress_Response_Assoc"/>
</dbReference>
<accession>A0A7J5U3S5</accession>
<feature type="domain" description="DUF2382" evidence="2">
    <location>
        <begin position="212"/>
        <end position="321"/>
    </location>
</feature>
<name>A0A7J5U3S5_9BACT</name>
<evidence type="ECO:0000259" key="2">
    <source>
        <dbReference type="Pfam" id="PF09557"/>
    </source>
</evidence>
<dbReference type="Proteomes" id="UP000488299">
    <property type="component" value="Unassembled WGS sequence"/>
</dbReference>
<feature type="compositionally biased region" description="Basic and acidic residues" evidence="1">
    <location>
        <begin position="330"/>
        <end position="351"/>
    </location>
</feature>
<feature type="region of interest" description="Disordered" evidence="1">
    <location>
        <begin position="169"/>
        <end position="198"/>
    </location>
</feature>
<dbReference type="AlphaFoldDB" id="A0A7J5U3S5"/>
<dbReference type="Pfam" id="PF09557">
    <property type="entry name" value="DUF2382"/>
    <property type="match status" value="1"/>
</dbReference>
<sequence>MAQTVIGVFDDASEAQQAMQELMEAGFSRNNIDLSAQTSSDMTGSSSYQTDSSYTHEHREEKGGISGFFASLFGTDDDDDRRMRDNYTTVGDRHSILTVHAMDADEAQRAADIMDDAGAIDVDERAEQYRSGTYAGNRGSYTTDEGYPGSTLGTGVSADPLAPAYGVTSGITTSGTTNYADTNLNEHDNLDRGRMDRDEFRNTTNDESLNIPIIDEQLNVGKRTVERGGMRLRSRIVERPVEESVRLREERVRVERNPVNRPATDADFTAFREGDVEMVEHAEVPVVGKEARVVEEVRLNKDVTERDETIRDTVRHTDVDVQNLSGTNADMHRTDSDRTIDPERDVTNRGL</sequence>